<keyword evidence="9" id="KW-0807">Transducer</keyword>
<dbReference type="Pfam" id="PF00001">
    <property type="entry name" value="7tm_1"/>
    <property type="match status" value="2"/>
</dbReference>
<keyword evidence="5" id="KW-0297">G-protein coupled receptor</keyword>
<evidence type="ECO:0000256" key="7">
    <source>
        <dbReference type="ARBA" id="ARBA00023170"/>
    </source>
</evidence>
<keyword evidence="3 10" id="KW-0812">Transmembrane</keyword>
<feature type="domain" description="G-protein coupled receptors family 1 profile" evidence="11">
    <location>
        <begin position="23"/>
        <end position="261"/>
    </location>
</feature>
<dbReference type="PANTHER" id="PTHR24246:SF27">
    <property type="entry name" value="ADENOSINE RECEPTOR, ISOFORM A"/>
    <property type="match status" value="1"/>
</dbReference>
<feature type="transmembrane region" description="Helical" evidence="10">
    <location>
        <begin position="126"/>
        <end position="150"/>
    </location>
</feature>
<name>A0ABN8R3E2_9CNID</name>
<dbReference type="InterPro" id="IPR000276">
    <property type="entry name" value="GPCR_Rhodpsn"/>
</dbReference>
<feature type="transmembrane region" description="Helical" evidence="10">
    <location>
        <begin position="288"/>
        <end position="312"/>
    </location>
</feature>
<evidence type="ECO:0000259" key="11">
    <source>
        <dbReference type="PROSITE" id="PS50262"/>
    </source>
</evidence>
<evidence type="ECO:0000313" key="13">
    <source>
        <dbReference type="Proteomes" id="UP001159405"/>
    </source>
</evidence>
<keyword evidence="13" id="KW-1185">Reference proteome</keyword>
<proteinExistence type="predicted"/>
<evidence type="ECO:0000256" key="5">
    <source>
        <dbReference type="ARBA" id="ARBA00023040"/>
    </source>
</evidence>
<evidence type="ECO:0000256" key="1">
    <source>
        <dbReference type="ARBA" id="ARBA00004651"/>
    </source>
</evidence>
<comment type="subcellular location">
    <subcellularLocation>
        <location evidence="1">Cell membrane</location>
        <topology evidence="1">Multi-pass membrane protein</topology>
    </subcellularLocation>
</comment>
<accession>A0ABN8R3E2</accession>
<dbReference type="SUPFAM" id="SSF81321">
    <property type="entry name" value="Family A G protein-coupled receptor-like"/>
    <property type="match status" value="2"/>
</dbReference>
<dbReference type="PANTHER" id="PTHR24246">
    <property type="entry name" value="OLFACTORY RECEPTOR AND ADENOSINE RECEPTOR"/>
    <property type="match status" value="1"/>
</dbReference>
<dbReference type="PROSITE" id="PS50262">
    <property type="entry name" value="G_PROTEIN_RECEP_F1_2"/>
    <property type="match status" value="2"/>
</dbReference>
<evidence type="ECO:0000313" key="12">
    <source>
        <dbReference type="EMBL" id="CAH3173376.1"/>
    </source>
</evidence>
<feature type="transmembrane region" description="Helical" evidence="10">
    <location>
        <begin position="425"/>
        <end position="448"/>
    </location>
</feature>
<comment type="caution">
    <text evidence="12">The sequence shown here is derived from an EMBL/GenBank/DDBJ whole genome shotgun (WGS) entry which is preliminary data.</text>
</comment>
<keyword evidence="7" id="KW-0675">Receptor</keyword>
<keyword evidence="2" id="KW-1003">Cell membrane</keyword>
<feature type="transmembrane region" description="Helical" evidence="10">
    <location>
        <begin position="324"/>
        <end position="343"/>
    </location>
</feature>
<feature type="transmembrane region" description="Helical" evidence="10">
    <location>
        <begin position="82"/>
        <end position="105"/>
    </location>
</feature>
<feature type="transmembrane region" description="Helical" evidence="10">
    <location>
        <begin position="162"/>
        <end position="180"/>
    </location>
</feature>
<dbReference type="CDD" id="cd00637">
    <property type="entry name" value="7tm_classA_rhodopsin-like"/>
    <property type="match status" value="2"/>
</dbReference>
<feature type="transmembrane region" description="Helical" evidence="10">
    <location>
        <begin position="395"/>
        <end position="418"/>
    </location>
</feature>
<feature type="transmembrane region" description="Helical" evidence="10">
    <location>
        <begin position="480"/>
        <end position="502"/>
    </location>
</feature>
<dbReference type="Gene3D" id="1.20.1070.10">
    <property type="entry name" value="Rhodopsin 7-helix transmembrane proteins"/>
    <property type="match status" value="2"/>
</dbReference>
<dbReference type="PRINTS" id="PR00237">
    <property type="entry name" value="GPCRRHODOPSN"/>
</dbReference>
<protein>
    <recommendedName>
        <fullName evidence="11">G-protein coupled receptors family 1 profile domain-containing protein</fullName>
    </recommendedName>
</protein>
<gene>
    <name evidence="12" type="ORF">PLOB_00014139</name>
</gene>
<feature type="transmembrane region" description="Helical" evidence="10">
    <location>
        <begin position="210"/>
        <end position="229"/>
    </location>
</feature>
<evidence type="ECO:0000256" key="10">
    <source>
        <dbReference type="SAM" id="Phobius"/>
    </source>
</evidence>
<evidence type="ECO:0000256" key="8">
    <source>
        <dbReference type="ARBA" id="ARBA00023180"/>
    </source>
</evidence>
<dbReference type="Proteomes" id="UP001159405">
    <property type="component" value="Unassembled WGS sequence"/>
</dbReference>
<dbReference type="InterPro" id="IPR017452">
    <property type="entry name" value="GPCR_Rhodpsn_7TM"/>
</dbReference>
<reference evidence="12 13" key="1">
    <citation type="submission" date="2022-05" db="EMBL/GenBank/DDBJ databases">
        <authorList>
            <consortium name="Genoscope - CEA"/>
            <person name="William W."/>
        </authorList>
    </citation>
    <scope>NUCLEOTIDE SEQUENCE [LARGE SCALE GENOMIC DNA]</scope>
</reference>
<feature type="transmembrane region" description="Helical" evidence="10">
    <location>
        <begin position="6"/>
        <end position="32"/>
    </location>
</feature>
<evidence type="ECO:0000256" key="2">
    <source>
        <dbReference type="ARBA" id="ARBA00022475"/>
    </source>
</evidence>
<feature type="domain" description="G-protein coupled receptors family 1 profile" evidence="11">
    <location>
        <begin position="302"/>
        <end position="528"/>
    </location>
</feature>
<feature type="transmembrane region" description="Helical" evidence="10">
    <location>
        <begin position="44"/>
        <end position="70"/>
    </location>
</feature>
<evidence type="ECO:0000256" key="3">
    <source>
        <dbReference type="ARBA" id="ARBA00022692"/>
    </source>
</evidence>
<feature type="transmembrane region" description="Helical" evidence="10">
    <location>
        <begin position="355"/>
        <end position="375"/>
    </location>
</feature>
<keyword evidence="6 10" id="KW-0472">Membrane</keyword>
<organism evidence="12 13">
    <name type="scientific">Porites lobata</name>
    <dbReference type="NCBI Taxonomy" id="104759"/>
    <lineage>
        <taxon>Eukaryota</taxon>
        <taxon>Metazoa</taxon>
        <taxon>Cnidaria</taxon>
        <taxon>Anthozoa</taxon>
        <taxon>Hexacorallia</taxon>
        <taxon>Scleractinia</taxon>
        <taxon>Fungiina</taxon>
        <taxon>Poritidae</taxon>
        <taxon>Porites</taxon>
    </lineage>
</organism>
<sequence length="566" mass="64612">MSDSTDVVFLCILSFLTVLILIVNTYTVFVFWIHRKKLKRTFLLVINLAFADLFVGFTGILTVIGAFALQRHTGLNNTSYNTFFGISVILHGTSPFISVYFLVLISLERAFALIWPFRHRVARIKVYIYSVVIVWLVGAVQGALGFLALYEAIKMEYSEVGGAFLIHFSLGTICVSYLSIRKRLNNRNRYITTTQNRQIVEQNIKLSKTLFTVVCASIVCLAPSASFYIVSCFHQALLVGFLKYIFIILGQSNSLVNPIIYSFRMPIFRKALKQLKNRIKIPRPSRKVIYVAIFQGLCIFTGNFITMIVFWIHRYKLKRTSFLLINLAVADLLAGLTQAAMAAQPIPQTISADISACFQAAFLAASLLFLVFISLERAYALIYPLRHRVTSTNAYIYTIIIVWLIAITWGTSCLLVVYDIFEFKFYMAAFSFAILFCLVTICLCYVAIRAKLSQESPAIDPANNRLNTDRNTKLSKTFCIVISASVALWVPGLIFYCIYYFLPRYSVIVNYVSFILHQTNSLLNPIIYSLRMPFFKETFKRLKNKMKIRKQTKTYTVSCRTLKTET</sequence>
<evidence type="ECO:0000256" key="4">
    <source>
        <dbReference type="ARBA" id="ARBA00022989"/>
    </source>
</evidence>
<dbReference type="EMBL" id="CALNXK010000181">
    <property type="protein sequence ID" value="CAH3173376.1"/>
    <property type="molecule type" value="Genomic_DNA"/>
</dbReference>
<keyword evidence="8" id="KW-0325">Glycoprotein</keyword>
<feature type="transmembrane region" description="Helical" evidence="10">
    <location>
        <begin position="241"/>
        <end position="267"/>
    </location>
</feature>
<evidence type="ECO:0000256" key="9">
    <source>
        <dbReference type="ARBA" id="ARBA00023224"/>
    </source>
</evidence>
<evidence type="ECO:0000256" key="6">
    <source>
        <dbReference type="ARBA" id="ARBA00023136"/>
    </source>
</evidence>
<keyword evidence="4 10" id="KW-1133">Transmembrane helix</keyword>